<organism evidence="18 19">
    <name type="scientific">Strongyloides stercoralis</name>
    <name type="common">Threadworm</name>
    <dbReference type="NCBI Taxonomy" id="6248"/>
    <lineage>
        <taxon>Eukaryota</taxon>
        <taxon>Metazoa</taxon>
        <taxon>Ecdysozoa</taxon>
        <taxon>Nematoda</taxon>
        <taxon>Chromadorea</taxon>
        <taxon>Rhabditida</taxon>
        <taxon>Tylenchina</taxon>
        <taxon>Panagrolaimomorpha</taxon>
        <taxon>Strongyloidoidea</taxon>
        <taxon>Strongyloididae</taxon>
        <taxon>Strongyloides</taxon>
    </lineage>
</organism>
<comment type="catalytic activity">
    <reaction evidence="14">
        <text>N-terminal L-methionyl-L-asparaginyl-[protein] + acetyl-CoA = N-terminal N(alpha)-acetyl-L-methionyl-L-asparaginyl-[protein] + CoA + H(+)</text>
        <dbReference type="Rhea" id="RHEA:50484"/>
        <dbReference type="Rhea" id="RHEA-COMP:12694"/>
        <dbReference type="Rhea" id="RHEA-COMP:12695"/>
        <dbReference type="ChEBI" id="CHEBI:15378"/>
        <dbReference type="ChEBI" id="CHEBI:57287"/>
        <dbReference type="ChEBI" id="CHEBI:57288"/>
        <dbReference type="ChEBI" id="CHEBI:133356"/>
        <dbReference type="ChEBI" id="CHEBI:133358"/>
        <dbReference type="EC" id="2.3.1.254"/>
    </reaction>
</comment>
<evidence type="ECO:0000256" key="12">
    <source>
        <dbReference type="ARBA" id="ARBA00046112"/>
    </source>
</evidence>
<dbReference type="GO" id="GO:0120518">
    <property type="term" value="F:protein N-terminal-methionine acetyltransferase activity"/>
    <property type="evidence" value="ECO:0007669"/>
    <property type="project" value="UniProtKB-EC"/>
</dbReference>
<dbReference type="AlphaFoldDB" id="A0AAF5D6R1"/>
<name>A0AAF5D6R1_STRER</name>
<comment type="function">
    <text evidence="12">Catalytic subunit of the NatB complex which catalyzes acetylation of the N-terminal methionine residues of peptides beginning with Met-Asp, Met-Glu, Met-Asn and Met-Gln. Proteins with cell cycle functions are overrepresented in the pool of NatB substrates. Required for maintaining the structure and function of actomyosin fibers and for proper cellular migration.</text>
</comment>
<dbReference type="Pfam" id="PF00583">
    <property type="entry name" value="Acetyltransf_1"/>
    <property type="match status" value="1"/>
</dbReference>
<dbReference type="InterPro" id="IPR000182">
    <property type="entry name" value="GNAT_dom"/>
</dbReference>
<dbReference type="PROSITE" id="PS51186">
    <property type="entry name" value="GNAT"/>
    <property type="match status" value="1"/>
</dbReference>
<evidence type="ECO:0000256" key="7">
    <source>
        <dbReference type="ARBA" id="ARBA00041220"/>
    </source>
</evidence>
<reference evidence="19" key="1">
    <citation type="submission" date="2024-02" db="UniProtKB">
        <authorList>
            <consortium name="WormBaseParasite"/>
        </authorList>
    </citation>
    <scope>IDENTIFICATION</scope>
</reference>
<evidence type="ECO:0000259" key="17">
    <source>
        <dbReference type="PROSITE" id="PS51186"/>
    </source>
</evidence>
<evidence type="ECO:0000256" key="9">
    <source>
        <dbReference type="ARBA" id="ARBA00042702"/>
    </source>
</evidence>
<keyword evidence="2" id="KW-0012">Acyltransferase</keyword>
<feature type="domain" description="N-acetyltransferase" evidence="17">
    <location>
        <begin position="4"/>
        <end position="154"/>
    </location>
</feature>
<sequence length="244" mass="28110">KKMCTIRSFMIDDLLHFNNVNLDIMTETYTCGYYLNYIIQWPEYCVTAQDYDNTIMGYVFGKAETNGLPWHGHITALTVAEDYRRLGLGSQMMAGLEKTSDIQDCYFVDLYVRVSNLAAVNMYKKLGYSIYNRIKNYYSGERDEDAYDMRKCLSADPNGMGDCFECKISGTIASALAGCWALYSTKAPYYVKNPRHKIILYTIASGCFYISFARWNLYPPFASLREEAALREQIRQELIKYSPP</sequence>
<dbReference type="SUPFAM" id="SSF55729">
    <property type="entry name" value="Acyl-CoA N-acyltransferases (Nat)"/>
    <property type="match status" value="1"/>
</dbReference>
<dbReference type="Gene3D" id="3.40.630.30">
    <property type="match status" value="1"/>
</dbReference>
<evidence type="ECO:0000256" key="10">
    <source>
        <dbReference type="ARBA" id="ARBA00042723"/>
    </source>
</evidence>
<evidence type="ECO:0000256" key="14">
    <source>
        <dbReference type="ARBA" id="ARBA00047402"/>
    </source>
</evidence>
<evidence type="ECO:0000256" key="13">
    <source>
        <dbReference type="ARBA" id="ARBA00047385"/>
    </source>
</evidence>
<accession>A0AAF5D6R1</accession>
<evidence type="ECO:0000313" key="19">
    <source>
        <dbReference type="WBParaSite" id="TCONS_00007704.p1"/>
    </source>
</evidence>
<keyword evidence="1" id="KW-0808">Transferase</keyword>
<dbReference type="CDD" id="cd04301">
    <property type="entry name" value="NAT_SF"/>
    <property type="match status" value="1"/>
</dbReference>
<dbReference type="Proteomes" id="UP000035681">
    <property type="component" value="Unplaced"/>
</dbReference>
<evidence type="ECO:0000256" key="3">
    <source>
        <dbReference type="ARBA" id="ARBA00025786"/>
    </source>
</evidence>
<protein>
    <recommendedName>
        <fullName evidence="6">N-alpha-acetyltransferase 20</fullName>
        <ecNumber evidence="5">2.3.1.254</ecNumber>
    </recommendedName>
    <alternativeName>
        <fullName evidence="10">Methionine N-acetyltransferase</fullName>
    </alternativeName>
    <alternativeName>
        <fullName evidence="7">N-acetyltransferase 5</fullName>
    </alternativeName>
    <alternativeName>
        <fullName evidence="11">N-terminal acetyltransferase B complex catalytic subunit NAA20</fullName>
    </alternativeName>
    <alternativeName>
        <fullName evidence="9">N-terminal acetyltransferase B complex catalytic subunit NAT5</fullName>
    </alternativeName>
    <alternativeName>
        <fullName evidence="8">NatB catalytic subunit</fullName>
    </alternativeName>
</protein>
<dbReference type="GO" id="GO:0031416">
    <property type="term" value="C:NatB complex"/>
    <property type="evidence" value="ECO:0007669"/>
    <property type="project" value="TreeGrafter"/>
</dbReference>
<comment type="similarity">
    <text evidence="3">Belongs to the acetyltransferase family. ARD1 subfamily.</text>
</comment>
<dbReference type="PANTHER" id="PTHR45910:SF1">
    <property type="entry name" value="N-ALPHA-ACETYLTRANSFERASE 20"/>
    <property type="match status" value="1"/>
</dbReference>
<evidence type="ECO:0000256" key="5">
    <source>
        <dbReference type="ARBA" id="ARBA00039120"/>
    </source>
</evidence>
<comment type="subunit">
    <text evidence="4">Component of the N-terminal acetyltransferase B (NatB) complex which is composed of NAA20 and NAA25.</text>
</comment>
<dbReference type="InterPro" id="IPR016181">
    <property type="entry name" value="Acyl_CoA_acyltransferase"/>
</dbReference>
<evidence type="ECO:0000256" key="8">
    <source>
        <dbReference type="ARBA" id="ARBA00042295"/>
    </source>
</evidence>
<comment type="catalytic activity">
    <reaction evidence="15">
        <text>N-terminal L-methionyl-L-glutaminyl-[protein] + acetyl-CoA = N-terminal N(alpha)-acetyl-L-methionyl-L-glutaminyl-[protein] + CoA + H(+)</text>
        <dbReference type="Rhea" id="RHEA:50492"/>
        <dbReference type="Rhea" id="RHEA-COMP:12698"/>
        <dbReference type="Rhea" id="RHEA-COMP:12699"/>
        <dbReference type="ChEBI" id="CHEBI:15378"/>
        <dbReference type="ChEBI" id="CHEBI:57287"/>
        <dbReference type="ChEBI" id="CHEBI:57288"/>
        <dbReference type="ChEBI" id="CHEBI:133361"/>
        <dbReference type="ChEBI" id="CHEBI:133362"/>
        <dbReference type="EC" id="2.3.1.254"/>
    </reaction>
</comment>
<dbReference type="WBParaSite" id="TCONS_00007704.p1">
    <property type="protein sequence ID" value="TCONS_00007704.p1"/>
    <property type="gene ID" value="XLOC_005736"/>
</dbReference>
<evidence type="ECO:0000256" key="15">
    <source>
        <dbReference type="ARBA" id="ARBA00048177"/>
    </source>
</evidence>
<keyword evidence="18" id="KW-1185">Reference proteome</keyword>
<evidence type="ECO:0000256" key="1">
    <source>
        <dbReference type="ARBA" id="ARBA00022679"/>
    </source>
</evidence>
<dbReference type="InterPro" id="IPR051646">
    <property type="entry name" value="NatB_acetyltransferase_subunit"/>
</dbReference>
<comment type="catalytic activity">
    <reaction evidence="16">
        <text>N-terminal L-methionyl-L-glutamyl-[protein] + acetyl-CoA = N-terminal N(alpha)-acetyl-L-methionyl-L-glutamyl-[protein] + CoA + H(+)</text>
        <dbReference type="Rhea" id="RHEA:50488"/>
        <dbReference type="Rhea" id="RHEA-COMP:12696"/>
        <dbReference type="Rhea" id="RHEA-COMP:12697"/>
        <dbReference type="ChEBI" id="CHEBI:15378"/>
        <dbReference type="ChEBI" id="CHEBI:57287"/>
        <dbReference type="ChEBI" id="CHEBI:57288"/>
        <dbReference type="ChEBI" id="CHEBI:133359"/>
        <dbReference type="ChEBI" id="CHEBI:133360"/>
        <dbReference type="EC" id="2.3.1.254"/>
    </reaction>
</comment>
<evidence type="ECO:0000313" key="18">
    <source>
        <dbReference type="Proteomes" id="UP000035681"/>
    </source>
</evidence>
<proteinExistence type="inferred from homology"/>
<comment type="catalytic activity">
    <reaction evidence="13">
        <text>N-terminal L-methionyl-L-aspartyl-[protein] + acetyl-CoA = N-terminal N(alpha)-acetyl-L-methionyl-L-aspartyl-[protein] + CoA + H(+)</text>
        <dbReference type="Rhea" id="RHEA:50480"/>
        <dbReference type="Rhea" id="RHEA-COMP:12692"/>
        <dbReference type="Rhea" id="RHEA-COMP:12693"/>
        <dbReference type="ChEBI" id="CHEBI:15378"/>
        <dbReference type="ChEBI" id="CHEBI:57287"/>
        <dbReference type="ChEBI" id="CHEBI:57288"/>
        <dbReference type="ChEBI" id="CHEBI:133045"/>
        <dbReference type="ChEBI" id="CHEBI:133063"/>
        <dbReference type="EC" id="2.3.1.254"/>
    </reaction>
</comment>
<dbReference type="PANTHER" id="PTHR45910">
    <property type="entry name" value="N-ALPHA-ACETYLTRANSFERASE 20"/>
    <property type="match status" value="1"/>
</dbReference>
<dbReference type="EC" id="2.3.1.254" evidence="5"/>
<evidence type="ECO:0000256" key="11">
    <source>
        <dbReference type="ARBA" id="ARBA00042743"/>
    </source>
</evidence>
<evidence type="ECO:0000256" key="4">
    <source>
        <dbReference type="ARBA" id="ARBA00038748"/>
    </source>
</evidence>
<evidence type="ECO:0000256" key="16">
    <source>
        <dbReference type="ARBA" id="ARBA00048890"/>
    </source>
</evidence>
<evidence type="ECO:0000256" key="2">
    <source>
        <dbReference type="ARBA" id="ARBA00023315"/>
    </source>
</evidence>
<evidence type="ECO:0000256" key="6">
    <source>
        <dbReference type="ARBA" id="ARBA00039529"/>
    </source>
</evidence>